<reference evidence="7 8" key="1">
    <citation type="submission" date="2020-02" db="EMBL/GenBank/DDBJ databases">
        <title>Genome sequence of the type strain DSM 27180 of Arthrobacter silviterrae.</title>
        <authorList>
            <person name="Gao J."/>
            <person name="Sun J."/>
        </authorList>
    </citation>
    <scope>NUCLEOTIDE SEQUENCE [LARGE SCALE GENOMIC DNA]</scope>
    <source>
        <strain evidence="7 8">DSM 27180</strain>
    </source>
</reference>
<dbReference type="PANTHER" id="PTHR47816:SF5">
    <property type="entry name" value="RIBOSOMAL RNA LARGE SUBUNIT METHYLTRANSFERASE G"/>
    <property type="match status" value="1"/>
</dbReference>
<dbReference type="PROSITE" id="PS00092">
    <property type="entry name" value="N6_MTASE"/>
    <property type="match status" value="1"/>
</dbReference>
<keyword evidence="4" id="KW-0808">Transferase</keyword>
<sequence>MQQPATGAPRPRGLELSLLRRFPDVEADNLHAHDATDELILDRAGAELAALAAGGQGGGALAVVGDRYGALALGAAGGHGLERIRVHQDPLSGELALAANAARLGLAGSFESLPLSAKLFAGATVVLWQLPRSLDEVDEVAALIAANAEPGVRIYAGGRQKHLAVAMNGVLGRYFGNVLPGRAWHKSRVLEVDSPRDQLPARAFPRKDWNDDAGLWLCAHGATFAGTKLDIGTRFLLDFVPLMRPGAARAIDLGCGNGTIAAFLAASRPELRLLATDQSAAAVASAAATAEANGLGGRVTVVRDDAMAGFPANSADLVVLNPPFHVGATVHAGIALKLFDAAARVLAPGGELWTVYNRHLDYRGQLQERVGPTEIKGRNPKFTVAVSVKPAF</sequence>
<dbReference type="Pfam" id="PF05175">
    <property type="entry name" value="MTS"/>
    <property type="match status" value="1"/>
</dbReference>
<dbReference type="SUPFAM" id="SSF53335">
    <property type="entry name" value="S-adenosyl-L-methionine-dependent methyltransferases"/>
    <property type="match status" value="1"/>
</dbReference>
<dbReference type="InterPro" id="IPR007848">
    <property type="entry name" value="Small_mtfrase_dom"/>
</dbReference>
<evidence type="ECO:0000259" key="6">
    <source>
        <dbReference type="Pfam" id="PF26049"/>
    </source>
</evidence>
<evidence type="ECO:0000256" key="1">
    <source>
        <dbReference type="ARBA" id="ARBA00022490"/>
    </source>
</evidence>
<dbReference type="InterPro" id="IPR002052">
    <property type="entry name" value="DNA_methylase_N6_adenine_CS"/>
</dbReference>
<protein>
    <submittedName>
        <fullName evidence="7">Methyltransferase</fullName>
    </submittedName>
</protein>
<gene>
    <name evidence="7" type="ORF">G6N77_03090</name>
</gene>
<dbReference type="CDD" id="cd02440">
    <property type="entry name" value="AdoMet_MTases"/>
    <property type="match status" value="1"/>
</dbReference>
<evidence type="ECO:0000313" key="7">
    <source>
        <dbReference type="EMBL" id="NGN82448.1"/>
    </source>
</evidence>
<dbReference type="PANTHER" id="PTHR47816">
    <property type="entry name" value="RIBOSOMAL RNA SMALL SUBUNIT METHYLTRANSFERASE C"/>
    <property type="match status" value="1"/>
</dbReference>
<dbReference type="Pfam" id="PF26049">
    <property type="entry name" value="RLMG_N"/>
    <property type="match status" value="1"/>
</dbReference>
<evidence type="ECO:0000256" key="2">
    <source>
        <dbReference type="ARBA" id="ARBA00022552"/>
    </source>
</evidence>
<keyword evidence="1" id="KW-0963">Cytoplasm</keyword>
<feature type="domain" description="RlmG N-terminal" evidence="6">
    <location>
        <begin position="19"/>
        <end position="192"/>
    </location>
</feature>
<organism evidence="7 8">
    <name type="scientific">Arthrobacter silviterrae</name>
    <dbReference type="NCBI Taxonomy" id="2026658"/>
    <lineage>
        <taxon>Bacteria</taxon>
        <taxon>Bacillati</taxon>
        <taxon>Actinomycetota</taxon>
        <taxon>Actinomycetes</taxon>
        <taxon>Micrococcales</taxon>
        <taxon>Micrococcaceae</taxon>
        <taxon>Arthrobacter</taxon>
    </lineage>
</organism>
<keyword evidence="8" id="KW-1185">Reference proteome</keyword>
<proteinExistence type="predicted"/>
<comment type="caution">
    <text evidence="7">The sequence shown here is derived from an EMBL/GenBank/DDBJ whole genome shotgun (WGS) entry which is preliminary data.</text>
</comment>
<evidence type="ECO:0000256" key="4">
    <source>
        <dbReference type="ARBA" id="ARBA00022679"/>
    </source>
</evidence>
<keyword evidence="2" id="KW-0698">rRNA processing</keyword>
<keyword evidence="3 7" id="KW-0489">Methyltransferase</keyword>
<dbReference type="Proteomes" id="UP000479226">
    <property type="component" value="Unassembled WGS sequence"/>
</dbReference>
<dbReference type="InterPro" id="IPR046977">
    <property type="entry name" value="RsmC/RlmG"/>
</dbReference>
<evidence type="ECO:0000313" key="8">
    <source>
        <dbReference type="Proteomes" id="UP000479226"/>
    </source>
</evidence>
<dbReference type="GO" id="GO:0032259">
    <property type="term" value="P:methylation"/>
    <property type="evidence" value="ECO:0007669"/>
    <property type="project" value="UniProtKB-KW"/>
</dbReference>
<dbReference type="InterPro" id="IPR058679">
    <property type="entry name" value="RlmG_N"/>
</dbReference>
<dbReference type="InterPro" id="IPR029063">
    <property type="entry name" value="SAM-dependent_MTases_sf"/>
</dbReference>
<dbReference type="GO" id="GO:0008168">
    <property type="term" value="F:methyltransferase activity"/>
    <property type="evidence" value="ECO:0007669"/>
    <property type="project" value="UniProtKB-KW"/>
</dbReference>
<accession>A0ABX0D6W5</accession>
<dbReference type="EMBL" id="JAAKZI010000003">
    <property type="protein sequence ID" value="NGN82448.1"/>
    <property type="molecule type" value="Genomic_DNA"/>
</dbReference>
<evidence type="ECO:0000259" key="5">
    <source>
        <dbReference type="Pfam" id="PF05175"/>
    </source>
</evidence>
<name>A0ABX0D6W5_9MICC</name>
<evidence type="ECO:0000256" key="3">
    <source>
        <dbReference type="ARBA" id="ARBA00022603"/>
    </source>
</evidence>
<dbReference type="Gene3D" id="3.40.50.150">
    <property type="entry name" value="Vaccinia Virus protein VP39"/>
    <property type="match status" value="2"/>
</dbReference>
<feature type="domain" description="Methyltransferase small" evidence="5">
    <location>
        <begin position="215"/>
        <end position="384"/>
    </location>
</feature>